<dbReference type="PANTHER" id="PTHR15615">
    <property type="match status" value="1"/>
</dbReference>
<proteinExistence type="predicted"/>
<dbReference type="AlphaFoldDB" id="A0AAN7W592"/>
<feature type="compositionally biased region" description="Low complexity" evidence="1">
    <location>
        <begin position="299"/>
        <end position="311"/>
    </location>
</feature>
<name>A0AAN7W592_9SACH</name>
<dbReference type="CDD" id="cd20558">
    <property type="entry name" value="CYCLIN_ScPCL7-like"/>
    <property type="match status" value="1"/>
</dbReference>
<sequence>MSSIEIHSKIGSIPIQIPNNQYNNINNDRKVNATEDNYMVSHNSIHNNNCNNYPSCGSISNQNTQHDQISNSFTNSYPTLVCVDHTISQPIVINQEKVLENSLSSSFQNNNIPNSFESGSINNVLYGSNNMNHLSQSLFSGSLPTGNLVTNNNDITDNGATSKSYHNGSVPSKTTQYIEDFGTNATTTPTQYFKDHRTFHNQSSKEPLQQHLQTQQFNDIYYGANTVNDSTINYTPHTTPTLNNEQNDKDLNTNNNNHIGAEEKKHLLDIAEFPTEELLKMMTALLDKIVSSNDELNMSSPNNSSPIDDNNTAPSSMITPTTTSKVSEDNDSELKYAISCFAGKHIPQISIEQYLLRIQKYCPTTNDIFLSILVYFDRISKKCNNNDINNDINQLESKHNFVMNSHNIHRLLISAVTVSTKFFSDFFYSNARYARVGGIPLQEMNKLEIQFMLLCDFKLSIPIEELQRYADLLYTFWNTNNDECVNNIALDNTNNSNA</sequence>
<evidence type="ECO:0000313" key="2">
    <source>
        <dbReference type="EMBL" id="KAK5781504.1"/>
    </source>
</evidence>
<dbReference type="Proteomes" id="UP001306508">
    <property type="component" value="Unassembled WGS sequence"/>
</dbReference>
<reference evidence="3" key="1">
    <citation type="submission" date="2023-07" db="EMBL/GenBank/DDBJ databases">
        <title>A draft genome of Kazachstania heterogenica Y-27499.</title>
        <authorList>
            <person name="Donic C."/>
            <person name="Kralova J.S."/>
            <person name="Fidel L."/>
            <person name="Ben-Dor S."/>
            <person name="Jung S."/>
        </authorList>
    </citation>
    <scope>NUCLEOTIDE SEQUENCE [LARGE SCALE GENOMIC DNA]</scope>
    <source>
        <strain evidence="3">Y27499</strain>
    </source>
</reference>
<keyword evidence="3" id="KW-1185">Reference proteome</keyword>
<feature type="compositionally biased region" description="Polar residues" evidence="1">
    <location>
        <begin position="312"/>
        <end position="325"/>
    </location>
</feature>
<evidence type="ECO:0000256" key="1">
    <source>
        <dbReference type="SAM" id="MobiDB-lite"/>
    </source>
</evidence>
<dbReference type="Pfam" id="PF08613">
    <property type="entry name" value="Cyclin"/>
    <property type="match status" value="1"/>
</dbReference>
<dbReference type="GO" id="GO:0019901">
    <property type="term" value="F:protein kinase binding"/>
    <property type="evidence" value="ECO:0007669"/>
    <property type="project" value="InterPro"/>
</dbReference>
<dbReference type="Gene3D" id="1.10.472.10">
    <property type="entry name" value="Cyclin-like"/>
    <property type="match status" value="1"/>
</dbReference>
<comment type="caution">
    <text evidence="2">The sequence shown here is derived from an EMBL/GenBank/DDBJ whole genome shotgun (WGS) entry which is preliminary data.</text>
</comment>
<evidence type="ECO:0000313" key="3">
    <source>
        <dbReference type="Proteomes" id="UP001306508"/>
    </source>
</evidence>
<protein>
    <recommendedName>
        <fullName evidence="4">Cyclin-domain-containing protein</fullName>
    </recommendedName>
</protein>
<evidence type="ECO:0008006" key="4">
    <source>
        <dbReference type="Google" id="ProtNLM"/>
    </source>
</evidence>
<dbReference type="InterPro" id="IPR013922">
    <property type="entry name" value="Cyclin_PHO80-like"/>
</dbReference>
<dbReference type="PANTHER" id="PTHR15615:SF94">
    <property type="entry name" value="PHO85 CYCLIN-6-RELATED"/>
    <property type="match status" value="1"/>
</dbReference>
<dbReference type="GO" id="GO:0016538">
    <property type="term" value="F:cyclin-dependent protein serine/threonine kinase regulator activity"/>
    <property type="evidence" value="ECO:0007669"/>
    <property type="project" value="TreeGrafter"/>
</dbReference>
<dbReference type="GO" id="GO:0005634">
    <property type="term" value="C:nucleus"/>
    <property type="evidence" value="ECO:0007669"/>
    <property type="project" value="TreeGrafter"/>
</dbReference>
<feature type="region of interest" description="Disordered" evidence="1">
    <location>
        <begin position="296"/>
        <end position="326"/>
    </location>
</feature>
<gene>
    <name evidence="2" type="ORF">RI543_001052</name>
</gene>
<accession>A0AAN7W592</accession>
<dbReference type="GO" id="GO:0000307">
    <property type="term" value="C:cyclin-dependent protein kinase holoenzyme complex"/>
    <property type="evidence" value="ECO:0007669"/>
    <property type="project" value="TreeGrafter"/>
</dbReference>
<organism evidence="2 3">
    <name type="scientific">Arxiozyma heterogenica</name>
    <dbReference type="NCBI Taxonomy" id="278026"/>
    <lineage>
        <taxon>Eukaryota</taxon>
        <taxon>Fungi</taxon>
        <taxon>Dikarya</taxon>
        <taxon>Ascomycota</taxon>
        <taxon>Saccharomycotina</taxon>
        <taxon>Saccharomycetes</taxon>
        <taxon>Saccharomycetales</taxon>
        <taxon>Saccharomycetaceae</taxon>
        <taxon>Arxiozyma</taxon>
    </lineage>
</organism>
<dbReference type="EMBL" id="JAWIZZ010000035">
    <property type="protein sequence ID" value="KAK5781504.1"/>
    <property type="molecule type" value="Genomic_DNA"/>
</dbReference>